<dbReference type="EMBL" id="JBBXJM010000003">
    <property type="protein sequence ID" value="KAL1410431.1"/>
    <property type="molecule type" value="Genomic_DNA"/>
</dbReference>
<name>A0ABR3Q7K9_9TREE</name>
<dbReference type="GeneID" id="95985485"/>
<dbReference type="RefSeq" id="XP_069210375.1">
    <property type="nucleotide sequence ID" value="XM_069352957.1"/>
</dbReference>
<evidence type="ECO:0000313" key="2">
    <source>
        <dbReference type="Proteomes" id="UP001565368"/>
    </source>
</evidence>
<proteinExistence type="predicted"/>
<dbReference type="Proteomes" id="UP001565368">
    <property type="component" value="Unassembled WGS sequence"/>
</dbReference>
<sequence length="190" mass="19323">MSTTSVSVPILQLNFASGTAANCIQSICGFNTGECGLEPRQVEVQIKKAIDAKACPSDRSFINITTTGLDKTIPTNEYPGTCTFNSAACASAVCGLLHTAVNATDGKSICHADPAIADAAVSGRYWFASNATACKDDKPVCKGFDDYVKASDPAPKSGAPVNLAVSAPLAILAATTGLLGLVGACGFTLA</sequence>
<organism evidence="1 2">
    <name type="scientific">Vanrija albida</name>
    <dbReference type="NCBI Taxonomy" id="181172"/>
    <lineage>
        <taxon>Eukaryota</taxon>
        <taxon>Fungi</taxon>
        <taxon>Dikarya</taxon>
        <taxon>Basidiomycota</taxon>
        <taxon>Agaricomycotina</taxon>
        <taxon>Tremellomycetes</taxon>
        <taxon>Trichosporonales</taxon>
        <taxon>Trichosporonaceae</taxon>
        <taxon>Vanrija</taxon>
    </lineage>
</organism>
<gene>
    <name evidence="1" type="ORF">Q8F55_004442</name>
</gene>
<reference evidence="1 2" key="1">
    <citation type="submission" date="2023-08" db="EMBL/GenBank/DDBJ databases">
        <title>Annotated Genome Sequence of Vanrija albida AlHP1.</title>
        <authorList>
            <person name="Herzog R."/>
        </authorList>
    </citation>
    <scope>NUCLEOTIDE SEQUENCE [LARGE SCALE GENOMIC DNA]</scope>
    <source>
        <strain evidence="1 2">AlHP1</strain>
    </source>
</reference>
<comment type="caution">
    <text evidence="1">The sequence shown here is derived from an EMBL/GenBank/DDBJ whole genome shotgun (WGS) entry which is preliminary data.</text>
</comment>
<protein>
    <submittedName>
        <fullName evidence="1">Uncharacterized protein</fullName>
    </submittedName>
</protein>
<keyword evidence="2" id="KW-1185">Reference proteome</keyword>
<accession>A0ABR3Q7K9</accession>
<evidence type="ECO:0000313" key="1">
    <source>
        <dbReference type="EMBL" id="KAL1410431.1"/>
    </source>
</evidence>